<dbReference type="SMART" id="SM00487">
    <property type="entry name" value="DEXDc"/>
    <property type="match status" value="1"/>
</dbReference>
<keyword evidence="7 10" id="KW-0378">Hydrolase</keyword>
<feature type="domain" description="Helicase ATP-binding" evidence="12">
    <location>
        <begin position="330"/>
        <end position="504"/>
    </location>
</feature>
<gene>
    <name evidence="14" type="ORF">B0H24_102536</name>
    <name evidence="13" type="ORF">BY455_12536</name>
</gene>
<dbReference type="InterPro" id="IPR007409">
    <property type="entry name" value="Restrct_endonuc_type1_HsdR_N"/>
</dbReference>
<keyword evidence="16" id="KW-1185">Reference proteome</keyword>
<organism evidence="14 15">
    <name type="scientific">Marinobacter persicus</name>
    <dbReference type="NCBI Taxonomy" id="930118"/>
    <lineage>
        <taxon>Bacteria</taxon>
        <taxon>Pseudomonadati</taxon>
        <taxon>Pseudomonadota</taxon>
        <taxon>Gammaproteobacteria</taxon>
        <taxon>Pseudomonadales</taxon>
        <taxon>Marinobacteraceae</taxon>
        <taxon>Marinobacter</taxon>
    </lineage>
</organism>
<protein>
    <recommendedName>
        <fullName evidence="10">Type I restriction enzyme endonuclease subunit</fullName>
        <shortName evidence="10">R protein</shortName>
        <ecNumber evidence="10">3.1.21.3</ecNumber>
    </recommendedName>
</protein>
<proteinExistence type="inferred from homology"/>
<dbReference type="InterPro" id="IPR040980">
    <property type="entry name" value="SWI2_SNF2"/>
</dbReference>
<sequence length="1093" mass="124241">MNTTPQGNEQHSSHIPALATLINLGWTFLPATECQALRGSQRDVVMKPVLERVLRRRKFEFKGEWYPLSDQAVDQVIRQVTTPSMAQGLMAANQSVYDDLTLGITVTEFIGGKKATPTIHLIDWENPDNNEFHVTEEMEVLSAQGTHTRRPDVVGFVNGIPLAVIEAKKAASGNPNKDMVEEGISQNIRNQKNDEIPYLYAFAQLLFAISRNDGRYGTTHTPMKFWSKWQDEEFDDQYVQSIKNQPLSASDKDALFQDKPGKIRDYFETLWSKPVMPTEQDRLLVGLLDRYRFLEFLRLFILFDQKIGKIAARYPQAFGIKALLERISDFKPSGERKGGVLWHTTGSGKSFTMVYLCRALLLSDALKNCRIIVVTDRVDLEKQLSKTFLTGGAFGGDIAGKKSGDSLAKTRSGKDLAKRIGQGNDRIIFTIINKFASAAKQPECYNPSENIIVIVDEGHRSQGGENHQRMRLALPNASFIAFTGTPLLDKEKSETAEKFGAIIHAYTMKRAVEDGTITPLLYEERKPLLNVNQEAVDTWFEKVTASLSDDQKADLKRKYAKQGQIYTAEDRIKLNAFDISVHFSENFKKAGLELKGQLATDSKLSAIRYKKALDDLGRVTSAIVISAPDTREGHTEVDETSLPLVQEWWKKNVTGDPEDYEKTIIEHFGTDGPPDILIVVDKLLTGFDEPRNAVLYIDKQLKGHNLIQAIARVNRLHPQKRFGYLIDYRGILKELDTAIRDYQDYEHQTQGGFAIEDIDGLYSNVDTEYKKLPALHDRLWGFFSHIENRLDQEPYRQVFMPKYETDEDGVEVDRHQALREDFYEALTEFGMCLKTALSTQSFFEDKAFSEADIRRYKEDLKWFADLRKTVRMDAQETVDYSEYEGQIRDLIDRYVTGVDVAPGDEPVLIDPVDDKPEEWSDEKTKNETDKIKTRTKKTIEQQLGDDPYAKEVFSKLLKDAIEKAESMFDYHAQFKMFSELEAMVDDREVPDLPTDRFDGNKHAQAYYGAFKLVLGDDFTELEAEKGEELIQEAFEIDKVVNRAVAENSLNPVGIEQDVRKTLLPKLFSLIGLDKAKAMLDEIVQILRNGVAKG</sequence>
<feature type="region of interest" description="Disordered" evidence="11">
    <location>
        <begin position="910"/>
        <end position="930"/>
    </location>
</feature>
<evidence type="ECO:0000256" key="9">
    <source>
        <dbReference type="ARBA" id="ARBA00023125"/>
    </source>
</evidence>
<dbReference type="InterPro" id="IPR004473">
    <property type="entry name" value="Restrct_endonuc_typeI_HsdR"/>
</dbReference>
<feature type="compositionally biased region" description="Basic and acidic residues" evidence="11">
    <location>
        <begin position="912"/>
        <end position="930"/>
    </location>
</feature>
<dbReference type="SUPFAM" id="SSF52540">
    <property type="entry name" value="P-loop containing nucleoside triphosphate hydrolases"/>
    <property type="match status" value="2"/>
</dbReference>
<dbReference type="EMBL" id="PTIU01000025">
    <property type="protein sequence ID" value="PPK53758.1"/>
    <property type="molecule type" value="Genomic_DNA"/>
</dbReference>
<dbReference type="NCBIfam" id="TIGR00348">
    <property type="entry name" value="hsdR"/>
    <property type="match status" value="1"/>
</dbReference>
<dbReference type="Proteomes" id="UP000239648">
    <property type="component" value="Unassembled WGS sequence"/>
</dbReference>
<dbReference type="InterPro" id="IPR055180">
    <property type="entry name" value="HsdR_RecA-like_helicase_dom_2"/>
</dbReference>
<keyword evidence="9 10" id="KW-0238">DNA-binding</keyword>
<comment type="catalytic activity">
    <reaction evidence="1 10">
        <text>Endonucleolytic cleavage of DNA to give random double-stranded fragments with terminal 5'-phosphates, ATP is simultaneously hydrolyzed.</text>
        <dbReference type="EC" id="3.1.21.3"/>
    </reaction>
</comment>
<comment type="similarity">
    <text evidence="2 10">Belongs to the HsdR family.</text>
</comment>
<evidence type="ECO:0000256" key="8">
    <source>
        <dbReference type="ARBA" id="ARBA00022840"/>
    </source>
</evidence>
<dbReference type="InterPro" id="IPR027417">
    <property type="entry name" value="P-loop_NTPase"/>
</dbReference>
<evidence type="ECO:0000256" key="3">
    <source>
        <dbReference type="ARBA" id="ARBA00022722"/>
    </source>
</evidence>
<evidence type="ECO:0000313" key="13">
    <source>
        <dbReference type="EMBL" id="PPK50476.1"/>
    </source>
</evidence>
<evidence type="ECO:0000256" key="4">
    <source>
        <dbReference type="ARBA" id="ARBA00022741"/>
    </source>
</evidence>
<evidence type="ECO:0000256" key="11">
    <source>
        <dbReference type="SAM" id="MobiDB-lite"/>
    </source>
</evidence>
<evidence type="ECO:0000313" key="14">
    <source>
        <dbReference type="EMBL" id="PPK53758.1"/>
    </source>
</evidence>
<dbReference type="REBASE" id="261611">
    <property type="entry name" value="MpeS1B9ORF102534P"/>
</dbReference>
<keyword evidence="3" id="KW-0540">Nuclease</keyword>
<dbReference type="Gene3D" id="3.90.1570.50">
    <property type="match status" value="1"/>
</dbReference>
<dbReference type="Proteomes" id="UP000239446">
    <property type="component" value="Unassembled WGS sequence"/>
</dbReference>
<comment type="subunit">
    <text evidence="10">The type I restriction/modification system is composed of three polypeptides R, M and S.</text>
</comment>
<dbReference type="Pfam" id="PF22679">
    <property type="entry name" value="T1R_D3-like"/>
    <property type="match status" value="1"/>
</dbReference>
<keyword evidence="8 10" id="KW-0067">ATP-binding</keyword>
<dbReference type="PROSITE" id="PS51192">
    <property type="entry name" value="HELICASE_ATP_BIND_1"/>
    <property type="match status" value="1"/>
</dbReference>
<dbReference type="GO" id="GO:0005524">
    <property type="term" value="F:ATP binding"/>
    <property type="evidence" value="ECO:0007669"/>
    <property type="project" value="UniProtKB-KW"/>
</dbReference>
<dbReference type="Gene3D" id="3.40.50.300">
    <property type="entry name" value="P-loop containing nucleotide triphosphate hydrolases"/>
    <property type="match status" value="2"/>
</dbReference>
<dbReference type="CDD" id="cd18800">
    <property type="entry name" value="SF2_C_EcoR124I-like"/>
    <property type="match status" value="1"/>
</dbReference>
<dbReference type="RefSeq" id="WP_104417011.1">
    <property type="nucleotide sequence ID" value="NZ_PTIT01000025.1"/>
</dbReference>
<evidence type="ECO:0000256" key="1">
    <source>
        <dbReference type="ARBA" id="ARBA00000851"/>
    </source>
</evidence>
<evidence type="ECO:0000256" key="2">
    <source>
        <dbReference type="ARBA" id="ARBA00008598"/>
    </source>
</evidence>
<reference evidence="14 15" key="2">
    <citation type="submission" date="2018-02" db="EMBL/GenBank/DDBJ databases">
        <title>Subsurface microbial communities from deep shales in Ohio and West Virginia, USA.</title>
        <authorList>
            <person name="Wrighton K."/>
        </authorList>
    </citation>
    <scope>NUCLEOTIDE SEQUENCE [LARGE SCALE GENOMIC DNA]</scope>
    <source>
        <strain evidence="14 15">UTICA-S1B9</strain>
    </source>
</reference>
<dbReference type="AlphaFoldDB" id="A0A2S6G3S2"/>
<keyword evidence="6" id="KW-0255">Endonuclease</keyword>
<evidence type="ECO:0000256" key="10">
    <source>
        <dbReference type="RuleBase" id="RU364115"/>
    </source>
</evidence>
<dbReference type="CDD" id="cd22332">
    <property type="entry name" value="HsdR_N"/>
    <property type="match status" value="1"/>
</dbReference>
<comment type="function">
    <text evidence="10">Subunit R is required for both nuclease and ATPase activities, but not for modification.</text>
</comment>
<accession>A0A2S6G3S2</accession>
<name>A0A2S6G3S2_9GAMM</name>
<dbReference type="PANTHER" id="PTHR30195">
    <property type="entry name" value="TYPE I SITE-SPECIFIC DEOXYRIBONUCLEASE PROTEIN SUBUNIT M AND R"/>
    <property type="match status" value="1"/>
</dbReference>
<evidence type="ECO:0000256" key="6">
    <source>
        <dbReference type="ARBA" id="ARBA00022759"/>
    </source>
</evidence>
<dbReference type="EC" id="3.1.21.3" evidence="10"/>
<comment type="caution">
    <text evidence="14">The sequence shown here is derived from an EMBL/GenBank/DDBJ whole genome shotgun (WGS) entry which is preliminary data.</text>
</comment>
<evidence type="ECO:0000256" key="5">
    <source>
        <dbReference type="ARBA" id="ARBA00022747"/>
    </source>
</evidence>
<dbReference type="InterPro" id="IPR051268">
    <property type="entry name" value="Type-I_R_enzyme_R_subunit"/>
</dbReference>
<dbReference type="PANTHER" id="PTHR30195:SF15">
    <property type="entry name" value="TYPE I RESTRICTION ENZYME HINDI ENDONUCLEASE SUBUNIT"/>
    <property type="match status" value="1"/>
</dbReference>
<dbReference type="CDD" id="cd18030">
    <property type="entry name" value="DEXHc_RE_I_HsdR"/>
    <property type="match status" value="1"/>
</dbReference>
<dbReference type="GO" id="GO:0009307">
    <property type="term" value="P:DNA restriction-modification system"/>
    <property type="evidence" value="ECO:0007669"/>
    <property type="project" value="UniProtKB-KW"/>
</dbReference>
<dbReference type="Pfam" id="PF18766">
    <property type="entry name" value="SWI2_SNF2"/>
    <property type="match status" value="1"/>
</dbReference>
<dbReference type="OrthoDB" id="9758243at2"/>
<dbReference type="EMBL" id="PTIT01000025">
    <property type="protein sequence ID" value="PPK50476.1"/>
    <property type="molecule type" value="Genomic_DNA"/>
</dbReference>
<evidence type="ECO:0000259" key="12">
    <source>
        <dbReference type="PROSITE" id="PS51192"/>
    </source>
</evidence>
<evidence type="ECO:0000313" key="16">
    <source>
        <dbReference type="Proteomes" id="UP000239648"/>
    </source>
</evidence>
<evidence type="ECO:0000313" key="15">
    <source>
        <dbReference type="Proteomes" id="UP000239446"/>
    </source>
</evidence>
<dbReference type="GO" id="GO:0003677">
    <property type="term" value="F:DNA binding"/>
    <property type="evidence" value="ECO:0007669"/>
    <property type="project" value="UniProtKB-KW"/>
</dbReference>
<keyword evidence="4 10" id="KW-0547">Nucleotide-binding</keyword>
<reference evidence="13 16" key="1">
    <citation type="submission" date="2018-02" db="EMBL/GenBank/DDBJ databases">
        <title>Deep subsurface shale carbon reservoir microbial communities from Ohio and West Virginia, USA.</title>
        <authorList>
            <person name="Wrighton K."/>
        </authorList>
    </citation>
    <scope>NUCLEOTIDE SEQUENCE [LARGE SCALE GENOMIC DNA]</scope>
    <source>
        <strain evidence="13 16">UTICA-S1B6</strain>
    </source>
</reference>
<dbReference type="InterPro" id="IPR014001">
    <property type="entry name" value="Helicase_ATP-bd"/>
</dbReference>
<evidence type="ECO:0000256" key="7">
    <source>
        <dbReference type="ARBA" id="ARBA00022801"/>
    </source>
</evidence>
<keyword evidence="5 10" id="KW-0680">Restriction system</keyword>
<dbReference type="Pfam" id="PF04313">
    <property type="entry name" value="HSDR_N"/>
    <property type="match status" value="1"/>
</dbReference>
<dbReference type="GO" id="GO:0009035">
    <property type="term" value="F:type I site-specific deoxyribonuclease activity"/>
    <property type="evidence" value="ECO:0007669"/>
    <property type="project" value="UniProtKB-EC"/>
</dbReference>